<proteinExistence type="predicted"/>
<evidence type="ECO:0000256" key="1">
    <source>
        <dbReference type="SAM" id="MobiDB-lite"/>
    </source>
</evidence>
<feature type="compositionally biased region" description="Low complexity" evidence="1">
    <location>
        <begin position="217"/>
        <end position="234"/>
    </location>
</feature>
<name>A0A179HBP1_PURLI</name>
<protein>
    <submittedName>
        <fullName evidence="2">Uncharacterized protein</fullName>
    </submittedName>
</protein>
<dbReference type="EMBL" id="LSBH01000001">
    <property type="protein sequence ID" value="OAQ86970.1"/>
    <property type="molecule type" value="Genomic_DNA"/>
</dbReference>
<evidence type="ECO:0000313" key="2">
    <source>
        <dbReference type="EMBL" id="OAQ86970.1"/>
    </source>
</evidence>
<feature type="compositionally biased region" description="Basic residues" evidence="1">
    <location>
        <begin position="235"/>
        <end position="245"/>
    </location>
</feature>
<dbReference type="Proteomes" id="UP000078240">
    <property type="component" value="Unassembled WGS sequence"/>
</dbReference>
<comment type="caution">
    <text evidence="2">The sequence shown here is derived from an EMBL/GenBank/DDBJ whole genome shotgun (WGS) entry which is preliminary data.</text>
</comment>
<gene>
    <name evidence="2" type="ORF">VFPBJ_01010</name>
</gene>
<dbReference type="AlphaFoldDB" id="A0A179HBP1"/>
<reference evidence="2 3" key="1">
    <citation type="submission" date="2016-01" db="EMBL/GenBank/DDBJ databases">
        <title>Biosynthesis of antibiotic leucinostatins and their inhibition on Phytophthora in bio-control Purpureocillium lilacinum.</title>
        <authorList>
            <person name="Wang G."/>
            <person name="Liu Z."/>
            <person name="Lin R."/>
            <person name="Li E."/>
            <person name="Mao Z."/>
            <person name="Ling J."/>
            <person name="Yin W."/>
            <person name="Xie B."/>
        </authorList>
    </citation>
    <scope>NUCLEOTIDE SEQUENCE [LARGE SCALE GENOMIC DNA]</scope>
    <source>
        <strain evidence="2">PLBJ-1</strain>
    </source>
</reference>
<organism evidence="2 3">
    <name type="scientific">Purpureocillium lilacinum</name>
    <name type="common">Paecilomyces lilacinus</name>
    <dbReference type="NCBI Taxonomy" id="33203"/>
    <lineage>
        <taxon>Eukaryota</taxon>
        <taxon>Fungi</taxon>
        <taxon>Dikarya</taxon>
        <taxon>Ascomycota</taxon>
        <taxon>Pezizomycotina</taxon>
        <taxon>Sordariomycetes</taxon>
        <taxon>Hypocreomycetidae</taxon>
        <taxon>Hypocreales</taxon>
        <taxon>Ophiocordycipitaceae</taxon>
        <taxon>Purpureocillium</taxon>
    </lineage>
</organism>
<feature type="region of interest" description="Disordered" evidence="1">
    <location>
        <begin position="217"/>
        <end position="245"/>
    </location>
</feature>
<accession>A0A179HBP1</accession>
<evidence type="ECO:0000313" key="3">
    <source>
        <dbReference type="Proteomes" id="UP000078240"/>
    </source>
</evidence>
<sequence length="245" mass="26509">MPASVWPSGVERRETWAAGKPGHLALGWVDCRRRPAEVTEPGGDGKDPLAVLEVAVGEVDGKDGCGCRWRGGFRLWAAGRCSAPKKRWKAAPPGLQCGSSATSSFLLYFFCSKISRDTSAGTKYRYQVQVQGKTWEPHQIPPDTSPGGHLGTSNSLWAWRHTGPQRAHVTGVVWPPPSATHSPLQFPAGGPPCPWAFFTPAPSLPGCWLASDAATANNNKKAPPAFRSVRTSSRVQRRHPRPSTR</sequence>